<dbReference type="Pfam" id="PF16187">
    <property type="entry name" value="Peptidase_M16_M"/>
    <property type="match status" value="1"/>
</dbReference>
<evidence type="ECO:0000313" key="12">
    <source>
        <dbReference type="EMBL" id="CAH1112781.1"/>
    </source>
</evidence>
<dbReference type="InterPro" id="IPR007863">
    <property type="entry name" value="Peptidase_M16_C"/>
</dbReference>
<accession>A0A9P0D777</accession>
<organism evidence="12 13">
    <name type="scientific">Psylliodes chrysocephalus</name>
    <dbReference type="NCBI Taxonomy" id="3402493"/>
    <lineage>
        <taxon>Eukaryota</taxon>
        <taxon>Metazoa</taxon>
        <taxon>Ecdysozoa</taxon>
        <taxon>Arthropoda</taxon>
        <taxon>Hexapoda</taxon>
        <taxon>Insecta</taxon>
        <taxon>Pterygota</taxon>
        <taxon>Neoptera</taxon>
        <taxon>Endopterygota</taxon>
        <taxon>Coleoptera</taxon>
        <taxon>Polyphaga</taxon>
        <taxon>Cucujiformia</taxon>
        <taxon>Chrysomeloidea</taxon>
        <taxon>Chrysomelidae</taxon>
        <taxon>Galerucinae</taxon>
        <taxon>Alticini</taxon>
        <taxon>Psylliodes</taxon>
    </lineage>
</organism>
<evidence type="ECO:0000256" key="2">
    <source>
        <dbReference type="ARBA" id="ARBA00022670"/>
    </source>
</evidence>
<evidence type="ECO:0000259" key="10">
    <source>
        <dbReference type="Pfam" id="PF05193"/>
    </source>
</evidence>
<protein>
    <recommendedName>
        <fullName evidence="14">Nardilysin</fullName>
    </recommendedName>
</protein>
<feature type="domain" description="Peptidase M16 N-terminal" evidence="9">
    <location>
        <begin position="64"/>
        <end position="178"/>
    </location>
</feature>
<keyword evidence="3" id="KW-0479">Metal-binding</keyword>
<dbReference type="InterPro" id="IPR032632">
    <property type="entry name" value="Peptidase_M16_M"/>
</dbReference>
<dbReference type="FunFam" id="3.30.830.10:FF:000027">
    <property type="entry name" value="nardilysin isoform X1"/>
    <property type="match status" value="1"/>
</dbReference>
<evidence type="ECO:0000256" key="5">
    <source>
        <dbReference type="ARBA" id="ARBA00022833"/>
    </source>
</evidence>
<dbReference type="Pfam" id="PF00675">
    <property type="entry name" value="Peptidase_M16"/>
    <property type="match status" value="1"/>
</dbReference>
<keyword evidence="2" id="KW-0645">Protease</keyword>
<dbReference type="SUPFAM" id="SSF63411">
    <property type="entry name" value="LuxS/MPP-like metallohydrolase"/>
    <property type="match status" value="4"/>
</dbReference>
<keyword evidence="6" id="KW-0482">Metalloprotease</keyword>
<feature type="domain" description="Peptidase M16 middle/third" evidence="11">
    <location>
        <begin position="405"/>
        <end position="689"/>
    </location>
</feature>
<dbReference type="EMBL" id="OV651818">
    <property type="protein sequence ID" value="CAH1112781.1"/>
    <property type="molecule type" value="Genomic_DNA"/>
</dbReference>
<proteinExistence type="inferred from homology"/>
<feature type="region of interest" description="Disordered" evidence="8">
    <location>
        <begin position="39"/>
        <end position="64"/>
    </location>
</feature>
<dbReference type="Gene3D" id="3.30.830.10">
    <property type="entry name" value="Metalloenzyme, LuxS/M16 peptidase-like"/>
    <property type="match status" value="4"/>
</dbReference>
<dbReference type="InterPro" id="IPR001431">
    <property type="entry name" value="Pept_M16_Zn_BS"/>
</dbReference>
<evidence type="ECO:0000259" key="11">
    <source>
        <dbReference type="Pfam" id="PF16187"/>
    </source>
</evidence>
<evidence type="ECO:0000256" key="6">
    <source>
        <dbReference type="ARBA" id="ARBA00023049"/>
    </source>
</evidence>
<dbReference type="PROSITE" id="PS00143">
    <property type="entry name" value="INSULINASE"/>
    <property type="match status" value="1"/>
</dbReference>
<dbReference type="AlphaFoldDB" id="A0A9P0D777"/>
<dbReference type="PANTHER" id="PTHR43690:SF18">
    <property type="entry name" value="INSULIN-DEGRADING ENZYME-RELATED"/>
    <property type="match status" value="1"/>
</dbReference>
<dbReference type="InterPro" id="IPR050626">
    <property type="entry name" value="Peptidase_M16"/>
</dbReference>
<evidence type="ECO:0000256" key="8">
    <source>
        <dbReference type="SAM" id="MobiDB-lite"/>
    </source>
</evidence>
<feature type="domain" description="Peptidase M16 C-terminal" evidence="10">
    <location>
        <begin position="221"/>
        <end position="399"/>
    </location>
</feature>
<dbReference type="PANTHER" id="PTHR43690">
    <property type="entry name" value="NARDILYSIN"/>
    <property type="match status" value="1"/>
</dbReference>
<gene>
    <name evidence="12" type="ORF">PSYICH_LOCUS12916</name>
</gene>
<evidence type="ECO:0000256" key="4">
    <source>
        <dbReference type="ARBA" id="ARBA00022801"/>
    </source>
</evidence>
<sequence length="1016" mass="118516">MSEEFEVLDTPIKSESDKKEYKVIKLKNELVACLISDPSKISQGDDLPQLINENGTDDNEKSKSSEEKKAAAMLCIGVGSFSDPKDIQGMAHFLEHMVFMGSEKYPTENDFSSFVTKRGGTYNAFTMEERTCFFFDCLEKHLKETLDRFAQFFIAPLLDKEAMTRERQAVDSEFQMATVSDWCRREQLFVSLAKDDSPVNTFTYGNLKTLKDNIEDDKLHQAVHEFRERHYSAHRMTLAVQTRLSMQDIQDLVLECFSSVPNNSIPKDDFSFAVDTFDTPEFNRIYYIKPIDETIEMYLKWSVPPLYHKYKTKTLWYLGNVIGDESKGSLLSYLKKRVWATDLCFCADENSIYSIATCSINLTEEGSKHLFDIIDAVFSYINLVRKLGPQEYLFDDLKSISDNSFKFSTEVPAQYTVLRLEEPMHRYPPEHFLTGDNIHYEFDPDEIKTATDHLVPDKVNISIINKNLPDGLKFSKVEPWFRAEYIDLPITDDLKLKWDNIEPYDEFEIPAPNPYLTKDFDLLPEEANHPEYPQKIVSTDKYELWYRKDQKFKLPFANYNIYLISPLFIESPKNSALTELLTSLISFTLNEETYAANKANLYSYIYFYDKGITITVQGYNEKLPVLMDVIGNYIVNLMDYITEKMFLELKEQALKEQYNMIRSPYSLACDTHNKILINHNWTPIEKYNALLDLTYEDLLGYIDNYRKELYAKVLVQGNVTLDVATNAVQSFINVLQFDPLPEDKYPQTVVAKFPIGEKCLYLQSFNKQDSNSVVENYYQVGTYSLRDTVISDLLMLMMQEPSFDILRTKEQLGYSVFCSNRKTEGVLMFNISVTSQAHKFTTEHVDSRIEAFMKHSQKILEDTTDTDFQQIKNDYIKTKECVDLQLSEEFNKNWTEIYENTYMFDRAAKEVATAKEITLDEFRNWWDKHNHFGSRENFRKLSLQVEGHVQETNDDAKDETKDDTRVDELYGKPISLIYLGNNEENKKDDPEYYIEDIYEFREKLDSYPPKLLTRGP</sequence>
<keyword evidence="4" id="KW-0378">Hydrolase</keyword>
<evidence type="ECO:0008006" key="14">
    <source>
        <dbReference type="Google" id="ProtNLM"/>
    </source>
</evidence>
<evidence type="ECO:0000259" key="9">
    <source>
        <dbReference type="Pfam" id="PF00675"/>
    </source>
</evidence>
<keyword evidence="5" id="KW-0862">Zinc</keyword>
<evidence type="ECO:0000256" key="1">
    <source>
        <dbReference type="ARBA" id="ARBA00007261"/>
    </source>
</evidence>
<evidence type="ECO:0000313" key="13">
    <source>
        <dbReference type="Proteomes" id="UP001153636"/>
    </source>
</evidence>
<reference evidence="12" key="1">
    <citation type="submission" date="2022-01" db="EMBL/GenBank/DDBJ databases">
        <authorList>
            <person name="King R."/>
        </authorList>
    </citation>
    <scope>NUCLEOTIDE SEQUENCE</scope>
</reference>
<dbReference type="Pfam" id="PF05193">
    <property type="entry name" value="Peptidase_M16_C"/>
    <property type="match status" value="2"/>
</dbReference>
<keyword evidence="13" id="KW-1185">Reference proteome</keyword>
<dbReference type="GO" id="GO:0046872">
    <property type="term" value="F:metal ion binding"/>
    <property type="evidence" value="ECO:0007669"/>
    <property type="project" value="UniProtKB-KW"/>
</dbReference>
<feature type="domain" description="Peptidase M16 C-terminal" evidence="10">
    <location>
        <begin position="692"/>
        <end position="873"/>
    </location>
</feature>
<name>A0A9P0D777_9CUCU</name>
<dbReference type="GO" id="GO:0004222">
    <property type="term" value="F:metalloendopeptidase activity"/>
    <property type="evidence" value="ECO:0007669"/>
    <property type="project" value="InterPro"/>
</dbReference>
<dbReference type="InterPro" id="IPR011765">
    <property type="entry name" value="Pept_M16_N"/>
</dbReference>
<evidence type="ECO:0000256" key="3">
    <source>
        <dbReference type="ARBA" id="ARBA00022723"/>
    </source>
</evidence>
<dbReference type="FunFam" id="3.30.830.10:FF:000005">
    <property type="entry name" value="nardilysin isoform X1"/>
    <property type="match status" value="1"/>
</dbReference>
<dbReference type="GO" id="GO:0006508">
    <property type="term" value="P:proteolysis"/>
    <property type="evidence" value="ECO:0007669"/>
    <property type="project" value="UniProtKB-KW"/>
</dbReference>
<dbReference type="Proteomes" id="UP001153636">
    <property type="component" value="Chromosome 6"/>
</dbReference>
<dbReference type="OrthoDB" id="952271at2759"/>
<evidence type="ECO:0000256" key="7">
    <source>
        <dbReference type="RuleBase" id="RU004447"/>
    </source>
</evidence>
<dbReference type="InterPro" id="IPR011249">
    <property type="entry name" value="Metalloenz_LuxS/M16"/>
</dbReference>
<comment type="similarity">
    <text evidence="1 7">Belongs to the peptidase M16 family.</text>
</comment>